<keyword evidence="4" id="KW-1185">Reference proteome</keyword>
<sequence length="165" mass="17916">MQSAPWAFCSIITEQSLETGASTGEACTPHCENVSALDTCVAGDMFGSGGIDHVPGGEDRRPLIVVKSLPKREADTPSDVANPPQVQRYHSSEDTTDCKDGDRNYTENEMWKPEPCRLCVCDKGKAICDEIRCEELKGCEQFMVPEGECCPVCQTFASAHGRIGP</sequence>
<dbReference type="PROSITE" id="PS01208">
    <property type="entry name" value="VWFC_1"/>
    <property type="match status" value="1"/>
</dbReference>
<evidence type="ECO:0000259" key="2">
    <source>
        <dbReference type="PROSITE" id="PS50184"/>
    </source>
</evidence>
<dbReference type="EMBL" id="SRMA01025982">
    <property type="protein sequence ID" value="TRY89398.1"/>
    <property type="molecule type" value="Genomic_DNA"/>
</dbReference>
<evidence type="ECO:0000256" key="1">
    <source>
        <dbReference type="SAM" id="MobiDB-lite"/>
    </source>
</evidence>
<evidence type="ECO:0000313" key="3">
    <source>
        <dbReference type="EMBL" id="TRY89398.1"/>
    </source>
</evidence>
<dbReference type="SUPFAM" id="SSF57603">
    <property type="entry name" value="FnI-like domain"/>
    <property type="match status" value="1"/>
</dbReference>
<name>A0A553QHI3_9TELE</name>
<proteinExistence type="predicted"/>
<dbReference type="AlphaFoldDB" id="A0A553QHI3"/>
<dbReference type="Gene3D" id="6.20.200.20">
    <property type="match status" value="1"/>
</dbReference>
<feature type="compositionally biased region" description="Basic and acidic residues" evidence="1">
    <location>
        <begin position="90"/>
        <end position="101"/>
    </location>
</feature>
<organism evidence="3 4">
    <name type="scientific">Danionella cerebrum</name>
    <dbReference type="NCBI Taxonomy" id="2873325"/>
    <lineage>
        <taxon>Eukaryota</taxon>
        <taxon>Metazoa</taxon>
        <taxon>Chordata</taxon>
        <taxon>Craniata</taxon>
        <taxon>Vertebrata</taxon>
        <taxon>Euteleostomi</taxon>
        <taxon>Actinopterygii</taxon>
        <taxon>Neopterygii</taxon>
        <taxon>Teleostei</taxon>
        <taxon>Ostariophysi</taxon>
        <taxon>Cypriniformes</taxon>
        <taxon>Danionidae</taxon>
        <taxon>Danioninae</taxon>
        <taxon>Danionella</taxon>
    </lineage>
</organism>
<dbReference type="OrthoDB" id="8939548at2759"/>
<dbReference type="Pfam" id="PF00093">
    <property type="entry name" value="VWC"/>
    <property type="match status" value="1"/>
</dbReference>
<accession>A0A553QHI3</accession>
<reference evidence="3 4" key="1">
    <citation type="journal article" date="2019" name="Sci. Data">
        <title>Hybrid genome assembly and annotation of Danionella translucida.</title>
        <authorList>
            <person name="Kadobianskyi M."/>
            <person name="Schulze L."/>
            <person name="Schuelke M."/>
            <person name="Judkewitz B."/>
        </authorList>
    </citation>
    <scope>NUCLEOTIDE SEQUENCE [LARGE SCALE GENOMIC DNA]</scope>
    <source>
        <strain evidence="3 4">Bolton</strain>
    </source>
</reference>
<dbReference type="InterPro" id="IPR001007">
    <property type="entry name" value="VWF_dom"/>
</dbReference>
<dbReference type="STRING" id="623744.A0A553QHI3"/>
<feature type="domain" description="VWFC" evidence="2">
    <location>
        <begin position="96"/>
        <end position="154"/>
    </location>
</feature>
<protein>
    <recommendedName>
        <fullName evidence="2">VWFC domain-containing protein</fullName>
    </recommendedName>
</protein>
<evidence type="ECO:0000313" key="4">
    <source>
        <dbReference type="Proteomes" id="UP000316079"/>
    </source>
</evidence>
<gene>
    <name evidence="3" type="ORF">DNTS_002612</name>
</gene>
<dbReference type="SMART" id="SM00214">
    <property type="entry name" value="VWC"/>
    <property type="match status" value="1"/>
</dbReference>
<dbReference type="PROSITE" id="PS50184">
    <property type="entry name" value="VWFC_2"/>
    <property type="match status" value="1"/>
</dbReference>
<feature type="region of interest" description="Disordered" evidence="1">
    <location>
        <begin position="69"/>
        <end position="101"/>
    </location>
</feature>
<comment type="caution">
    <text evidence="3">The sequence shown here is derived from an EMBL/GenBank/DDBJ whole genome shotgun (WGS) entry which is preliminary data.</text>
</comment>
<dbReference type="Proteomes" id="UP000316079">
    <property type="component" value="Unassembled WGS sequence"/>
</dbReference>